<dbReference type="AlphaFoldDB" id="A0A8J4QLD5"/>
<name>A0A8J4QLD5_9ROSI</name>
<gene>
    <name evidence="2" type="ORF">CMV_022891</name>
</gene>
<feature type="compositionally biased region" description="Basic and acidic residues" evidence="1">
    <location>
        <begin position="1"/>
        <end position="10"/>
    </location>
</feature>
<comment type="caution">
    <text evidence="2">The sequence shown here is derived from an EMBL/GenBank/DDBJ whole genome shotgun (WGS) entry which is preliminary data.</text>
</comment>
<sequence>MCKYETKNLDSAEEAGIDPDGENAEPGPSKSNSSGFGGLGLEGMVGMDDPVEVGTSPPGEGKSGAMSGDISWKGGRDGGEFVKNDGVVEIVLEASELRLGDKESKGETMKAMMMLMSTPK</sequence>
<dbReference type="OrthoDB" id="1651847at2759"/>
<feature type="region of interest" description="Disordered" evidence="1">
    <location>
        <begin position="1"/>
        <end position="79"/>
    </location>
</feature>
<dbReference type="Proteomes" id="UP000737018">
    <property type="component" value="Unassembled WGS sequence"/>
</dbReference>
<feature type="compositionally biased region" description="Acidic residues" evidence="1">
    <location>
        <begin position="11"/>
        <end position="23"/>
    </location>
</feature>
<keyword evidence="3" id="KW-1185">Reference proteome</keyword>
<dbReference type="EMBL" id="JRKL02004929">
    <property type="protein sequence ID" value="KAF3951455.1"/>
    <property type="molecule type" value="Genomic_DNA"/>
</dbReference>
<protein>
    <submittedName>
        <fullName evidence="2">Uncharacterized protein</fullName>
    </submittedName>
</protein>
<evidence type="ECO:0000256" key="1">
    <source>
        <dbReference type="SAM" id="MobiDB-lite"/>
    </source>
</evidence>
<accession>A0A8J4QLD5</accession>
<proteinExistence type="predicted"/>
<evidence type="ECO:0000313" key="2">
    <source>
        <dbReference type="EMBL" id="KAF3951455.1"/>
    </source>
</evidence>
<reference evidence="2" key="1">
    <citation type="submission" date="2020-03" db="EMBL/GenBank/DDBJ databases">
        <title>Castanea mollissima Vanexum genome sequencing.</title>
        <authorList>
            <person name="Staton M."/>
        </authorList>
    </citation>
    <scope>NUCLEOTIDE SEQUENCE</scope>
    <source>
        <tissue evidence="2">Leaf</tissue>
    </source>
</reference>
<evidence type="ECO:0000313" key="3">
    <source>
        <dbReference type="Proteomes" id="UP000737018"/>
    </source>
</evidence>
<organism evidence="2 3">
    <name type="scientific">Castanea mollissima</name>
    <name type="common">Chinese chestnut</name>
    <dbReference type="NCBI Taxonomy" id="60419"/>
    <lineage>
        <taxon>Eukaryota</taxon>
        <taxon>Viridiplantae</taxon>
        <taxon>Streptophyta</taxon>
        <taxon>Embryophyta</taxon>
        <taxon>Tracheophyta</taxon>
        <taxon>Spermatophyta</taxon>
        <taxon>Magnoliopsida</taxon>
        <taxon>eudicotyledons</taxon>
        <taxon>Gunneridae</taxon>
        <taxon>Pentapetalae</taxon>
        <taxon>rosids</taxon>
        <taxon>fabids</taxon>
        <taxon>Fagales</taxon>
        <taxon>Fagaceae</taxon>
        <taxon>Castanea</taxon>
    </lineage>
</organism>